<dbReference type="OrthoDB" id="850482at2"/>
<comment type="caution">
    <text evidence="2">The sequence shown here is derived from an EMBL/GenBank/DDBJ whole genome shotgun (WGS) entry which is preliminary data.</text>
</comment>
<dbReference type="RefSeq" id="WP_131850373.1">
    <property type="nucleotide sequence ID" value="NZ_SKFH01000001.1"/>
</dbReference>
<sequence>MHQHILIRTNRLTNGLFAVLALLVFANFLISLPYLHRTAEIHGLARLLSLDGERNLPTAYNVFLLLADAVLLFVIAARAIRGRLVESLGWLTLSIGFVCMAMDEAWTIHEDLIGPMRQRLGAGHLGLLYNAWILPGIAVAGLIGLAYLRFLKALPRPTRIGFVLSAFIYLSGALGVEAIDGSYFEAHGNNFTYKVLTMVEEGLEMGGLILFCRYLLQYIRSQCDSVQFTFSDAVPEPKLKKVKEPATIRRIPGLEARPDERIILPADHRRQPE</sequence>
<keyword evidence="1" id="KW-0812">Transmembrane</keyword>
<reference evidence="2 3" key="1">
    <citation type="submission" date="2019-03" db="EMBL/GenBank/DDBJ databases">
        <authorList>
            <person name="Kim M.K.M."/>
        </authorList>
    </citation>
    <scope>NUCLEOTIDE SEQUENCE [LARGE SCALE GENOMIC DNA]</scope>
    <source>
        <strain evidence="2 3">17J68-15</strain>
    </source>
</reference>
<feature type="transmembrane region" description="Helical" evidence="1">
    <location>
        <begin position="12"/>
        <end position="36"/>
    </location>
</feature>
<keyword evidence="1" id="KW-1133">Transmembrane helix</keyword>
<dbReference type="AlphaFoldDB" id="A0A4R4EAU8"/>
<evidence type="ECO:0000256" key="1">
    <source>
        <dbReference type="SAM" id="Phobius"/>
    </source>
</evidence>
<feature type="transmembrane region" description="Helical" evidence="1">
    <location>
        <begin position="56"/>
        <end position="76"/>
    </location>
</feature>
<organism evidence="2 3">
    <name type="scientific">Flaviaesturariibacter aridisoli</name>
    <dbReference type="NCBI Taxonomy" id="2545761"/>
    <lineage>
        <taxon>Bacteria</taxon>
        <taxon>Pseudomonadati</taxon>
        <taxon>Bacteroidota</taxon>
        <taxon>Chitinophagia</taxon>
        <taxon>Chitinophagales</taxon>
        <taxon>Chitinophagaceae</taxon>
        <taxon>Flaviaestuariibacter</taxon>
    </lineage>
</organism>
<evidence type="ECO:0000313" key="2">
    <source>
        <dbReference type="EMBL" id="TCZ75018.1"/>
    </source>
</evidence>
<gene>
    <name evidence="2" type="ORF">E0486_01550</name>
</gene>
<name>A0A4R4EAU8_9BACT</name>
<feature type="transmembrane region" description="Helical" evidence="1">
    <location>
        <begin position="128"/>
        <end position="148"/>
    </location>
</feature>
<feature type="transmembrane region" description="Helical" evidence="1">
    <location>
        <begin position="160"/>
        <end position="179"/>
    </location>
</feature>
<dbReference type="EMBL" id="SKFH01000001">
    <property type="protein sequence ID" value="TCZ75018.1"/>
    <property type="molecule type" value="Genomic_DNA"/>
</dbReference>
<proteinExistence type="predicted"/>
<protein>
    <submittedName>
        <fullName evidence="2">Uncharacterized protein</fullName>
    </submittedName>
</protein>
<accession>A0A4R4EAU8</accession>
<keyword evidence="3" id="KW-1185">Reference proteome</keyword>
<feature type="transmembrane region" description="Helical" evidence="1">
    <location>
        <begin position="88"/>
        <end position="108"/>
    </location>
</feature>
<keyword evidence="1" id="KW-0472">Membrane</keyword>
<dbReference type="Proteomes" id="UP000295164">
    <property type="component" value="Unassembled WGS sequence"/>
</dbReference>
<evidence type="ECO:0000313" key="3">
    <source>
        <dbReference type="Proteomes" id="UP000295164"/>
    </source>
</evidence>